<dbReference type="InterPro" id="IPR005843">
    <property type="entry name" value="A-D-PHexomutase_C"/>
</dbReference>
<dbReference type="InterPro" id="IPR016055">
    <property type="entry name" value="A-D-PHexomutase_a/b/a-I/II/III"/>
</dbReference>
<feature type="modified residue" description="Phosphoserine" evidence="8">
    <location>
        <position position="110"/>
    </location>
</feature>
<evidence type="ECO:0000256" key="8">
    <source>
        <dbReference type="HAMAP-Rule" id="MF_01554"/>
    </source>
</evidence>
<dbReference type="NCBIfam" id="NF008139">
    <property type="entry name" value="PRK10887.1"/>
    <property type="match status" value="1"/>
</dbReference>
<evidence type="ECO:0000256" key="5">
    <source>
        <dbReference type="ARBA" id="ARBA00023235"/>
    </source>
</evidence>
<proteinExistence type="inferred from homology"/>
<comment type="catalytic activity">
    <reaction evidence="8 10">
        <text>alpha-D-glucosamine 1-phosphate = D-glucosamine 6-phosphate</text>
        <dbReference type="Rhea" id="RHEA:23424"/>
        <dbReference type="ChEBI" id="CHEBI:58516"/>
        <dbReference type="ChEBI" id="CHEBI:58725"/>
        <dbReference type="EC" id="5.4.2.10"/>
    </reaction>
</comment>
<keyword evidence="5 8" id="KW-0413">Isomerase</keyword>
<feature type="domain" description="Alpha-D-phosphohexomutase C-terminal" evidence="11">
    <location>
        <begin position="383"/>
        <end position="448"/>
    </location>
</feature>
<dbReference type="HAMAP" id="MF_01554_B">
    <property type="entry name" value="GlmM_B"/>
    <property type="match status" value="1"/>
</dbReference>
<feature type="domain" description="Alpha-D-phosphohexomutase alpha/beta/alpha" evidence="13">
    <location>
        <begin position="166"/>
        <end position="263"/>
    </location>
</feature>
<dbReference type="FunFam" id="3.40.120.10:FF:000002">
    <property type="entry name" value="Phosphoglucosamine mutase"/>
    <property type="match status" value="1"/>
</dbReference>
<evidence type="ECO:0000259" key="13">
    <source>
        <dbReference type="Pfam" id="PF02879"/>
    </source>
</evidence>
<dbReference type="PANTHER" id="PTHR42946:SF1">
    <property type="entry name" value="PHOSPHOGLUCOMUTASE (ALPHA-D-GLUCOSE-1,6-BISPHOSPHATE-DEPENDENT)"/>
    <property type="match status" value="1"/>
</dbReference>
<dbReference type="GO" id="GO:0009252">
    <property type="term" value="P:peptidoglycan biosynthetic process"/>
    <property type="evidence" value="ECO:0007669"/>
    <property type="project" value="TreeGrafter"/>
</dbReference>
<keyword evidence="16" id="KW-1185">Reference proteome</keyword>
<comment type="similarity">
    <text evidence="1 8 9">Belongs to the phosphohexose mutase family.</text>
</comment>
<dbReference type="PRINTS" id="PR00509">
    <property type="entry name" value="PGMPMM"/>
</dbReference>
<dbReference type="InterPro" id="IPR016066">
    <property type="entry name" value="A-D-PHexomutase_CS"/>
</dbReference>
<dbReference type="GO" id="GO:0005975">
    <property type="term" value="P:carbohydrate metabolic process"/>
    <property type="evidence" value="ECO:0007669"/>
    <property type="project" value="InterPro"/>
</dbReference>
<evidence type="ECO:0000256" key="4">
    <source>
        <dbReference type="ARBA" id="ARBA00022842"/>
    </source>
</evidence>
<dbReference type="Pfam" id="PF02880">
    <property type="entry name" value="PGM_PMM_III"/>
    <property type="match status" value="1"/>
</dbReference>
<dbReference type="Pfam" id="PF00408">
    <property type="entry name" value="PGM_PMM_IV"/>
    <property type="match status" value="1"/>
</dbReference>
<dbReference type="GO" id="GO:0005829">
    <property type="term" value="C:cytosol"/>
    <property type="evidence" value="ECO:0007669"/>
    <property type="project" value="TreeGrafter"/>
</dbReference>
<dbReference type="Pfam" id="PF02879">
    <property type="entry name" value="PGM_PMM_II"/>
    <property type="match status" value="1"/>
</dbReference>
<evidence type="ECO:0000256" key="9">
    <source>
        <dbReference type="RuleBase" id="RU004326"/>
    </source>
</evidence>
<dbReference type="GO" id="GO:0006048">
    <property type="term" value="P:UDP-N-acetylglucosamine biosynthetic process"/>
    <property type="evidence" value="ECO:0007669"/>
    <property type="project" value="TreeGrafter"/>
</dbReference>
<dbReference type="OrthoDB" id="9806956at2"/>
<dbReference type="CDD" id="cd05802">
    <property type="entry name" value="GlmM"/>
    <property type="match status" value="1"/>
</dbReference>
<evidence type="ECO:0000256" key="2">
    <source>
        <dbReference type="ARBA" id="ARBA00022553"/>
    </source>
</evidence>
<dbReference type="InterPro" id="IPR005844">
    <property type="entry name" value="A-D-PHexomutase_a/b/a-I"/>
</dbReference>
<dbReference type="GO" id="GO:0000287">
    <property type="term" value="F:magnesium ion binding"/>
    <property type="evidence" value="ECO:0007669"/>
    <property type="project" value="UniProtKB-UniRule"/>
</dbReference>
<dbReference type="InterPro" id="IPR005846">
    <property type="entry name" value="A-D-PHexomutase_a/b/a-III"/>
</dbReference>
<dbReference type="NCBIfam" id="TIGR01455">
    <property type="entry name" value="glmM"/>
    <property type="match status" value="1"/>
</dbReference>
<comment type="PTM">
    <text evidence="8">Activated by phosphorylation.</text>
</comment>
<evidence type="ECO:0000256" key="6">
    <source>
        <dbReference type="ARBA" id="ARBA00066330"/>
    </source>
</evidence>
<dbReference type="FunFam" id="3.30.310.50:FF:000001">
    <property type="entry name" value="Phosphoglucosamine mutase"/>
    <property type="match status" value="1"/>
</dbReference>
<feature type="binding site" evidence="8">
    <location>
        <position position="252"/>
    </location>
    <ligand>
        <name>Mg(2+)</name>
        <dbReference type="ChEBI" id="CHEBI:18420"/>
    </ligand>
</feature>
<keyword evidence="3 8" id="KW-0479">Metal-binding</keyword>
<sequence>MTERKLFGTDGIRGVANKYPMTPEVAVKLGQAIAHHFKKASQRNKPPGHRTRILIGKDTRLSGYMFESGLAAGITSMGADVQLVGPLPTPAISFLTTGMRSDAGIVISASHNPFQDNGIKIFGSDGFKLPDAEEAKIEEMVLSDHPPAVDSTAIGKATRIDDATGRYIVFLKNTFPKDLTLEGVRVVIDCANGAAYKVAPDVLRELGAEVFAVGNTPDGTNINLECGSTHPQATIQRVRETRADIGICLDGDADRVILVDEKGNIVDGDSILALAALTMKQRGLLAKNTMVATVMSNIGLEIALKRRDIKVERTKVGDRYVVENMRKNGYNLGGEQSGHLIFLDHTTTGDGMLAALQVLAILQREQRPFSELSKVMTPFPQVLVNVKVREKPPLETLESFQTQMGKIEEELGDEGRIVARYSGTEPKARVMVEGPDEPTVRGYAEELAACIKRDIGA</sequence>
<evidence type="ECO:0000313" key="16">
    <source>
        <dbReference type="Proteomes" id="UP000315995"/>
    </source>
</evidence>
<dbReference type="AlphaFoldDB" id="A0A4Y6PNF3"/>
<dbReference type="GO" id="GO:0008966">
    <property type="term" value="F:phosphoglucosamine mutase activity"/>
    <property type="evidence" value="ECO:0007669"/>
    <property type="project" value="UniProtKB-UniRule"/>
</dbReference>
<comment type="cofactor">
    <cofactor evidence="8">
        <name>Mg(2+)</name>
        <dbReference type="ChEBI" id="CHEBI:18420"/>
    </cofactor>
    <text evidence="8">Binds 1 Mg(2+) ion per subunit.</text>
</comment>
<protein>
    <recommendedName>
        <fullName evidence="7 8">Phosphoglucosamine mutase</fullName>
        <ecNumber evidence="6 8">5.4.2.10</ecNumber>
    </recommendedName>
</protein>
<evidence type="ECO:0000256" key="7">
    <source>
        <dbReference type="ARBA" id="ARBA00068193"/>
    </source>
</evidence>
<accession>A0A5B8XYU3</accession>
<name>A0A4Y6PNF3_PERCE</name>
<evidence type="ECO:0000256" key="1">
    <source>
        <dbReference type="ARBA" id="ARBA00010231"/>
    </source>
</evidence>
<dbReference type="SUPFAM" id="SSF55957">
    <property type="entry name" value="Phosphoglucomutase, C-terminal domain"/>
    <property type="match status" value="1"/>
</dbReference>
<comment type="function">
    <text evidence="8 10">Catalyzes the conversion of glucosamine-6-phosphate to glucosamine-1-phosphate.</text>
</comment>
<dbReference type="FunFam" id="3.40.120.10:FF:000001">
    <property type="entry name" value="Phosphoglucosamine mutase"/>
    <property type="match status" value="1"/>
</dbReference>
<gene>
    <name evidence="8" type="primary">glmM</name>
    <name evidence="15" type="ORF">FIV42_03475</name>
</gene>
<dbReference type="EMBL" id="CP041186">
    <property type="protein sequence ID" value="QDG49831.1"/>
    <property type="molecule type" value="Genomic_DNA"/>
</dbReference>
<feature type="binding site" evidence="8">
    <location>
        <position position="254"/>
    </location>
    <ligand>
        <name>Mg(2+)</name>
        <dbReference type="ChEBI" id="CHEBI:18420"/>
    </ligand>
</feature>
<evidence type="ECO:0000313" key="15">
    <source>
        <dbReference type="EMBL" id="QDG49831.1"/>
    </source>
</evidence>
<dbReference type="RefSeq" id="WP_141196328.1">
    <property type="nucleotide sequence ID" value="NZ_CP041186.1"/>
</dbReference>
<dbReference type="InterPro" id="IPR050060">
    <property type="entry name" value="Phosphoglucosamine_mutase"/>
</dbReference>
<keyword evidence="4 8" id="KW-0460">Magnesium</keyword>
<accession>A0A4Y6PNF3</accession>
<dbReference type="Gene3D" id="3.40.120.10">
    <property type="entry name" value="Alpha-D-Glucose-1,6-Bisphosphate, subunit A, domain 3"/>
    <property type="match status" value="3"/>
</dbReference>
<dbReference type="PROSITE" id="PS00710">
    <property type="entry name" value="PGM_PMM"/>
    <property type="match status" value="1"/>
</dbReference>
<feature type="domain" description="Alpha-D-phosphohexomutase alpha/beta/alpha" evidence="12">
    <location>
        <begin position="4"/>
        <end position="142"/>
    </location>
</feature>
<dbReference type="InterPro" id="IPR006352">
    <property type="entry name" value="GlmM_bact"/>
</dbReference>
<dbReference type="EC" id="5.4.2.10" evidence="6 8"/>
<evidence type="ECO:0000256" key="3">
    <source>
        <dbReference type="ARBA" id="ARBA00022723"/>
    </source>
</evidence>
<evidence type="ECO:0000259" key="14">
    <source>
        <dbReference type="Pfam" id="PF02880"/>
    </source>
</evidence>
<feature type="domain" description="Alpha-D-phosphohexomutase alpha/beta/alpha" evidence="14">
    <location>
        <begin position="267"/>
        <end position="377"/>
    </location>
</feature>
<organism evidence="15 16">
    <name type="scientific">Persicimonas caeni</name>
    <dbReference type="NCBI Taxonomy" id="2292766"/>
    <lineage>
        <taxon>Bacteria</taxon>
        <taxon>Deltaproteobacteria</taxon>
        <taxon>Bradymonadales</taxon>
        <taxon>Bradymonadaceae</taxon>
        <taxon>Persicimonas</taxon>
    </lineage>
</organism>
<dbReference type="InterPro" id="IPR005841">
    <property type="entry name" value="Alpha-D-phosphohexomutase_SF"/>
</dbReference>
<evidence type="ECO:0000259" key="11">
    <source>
        <dbReference type="Pfam" id="PF00408"/>
    </source>
</evidence>
<feature type="active site" description="Phosphoserine intermediate" evidence="8">
    <location>
        <position position="110"/>
    </location>
</feature>
<dbReference type="InterPro" id="IPR005845">
    <property type="entry name" value="A-D-PHexomutase_a/b/a-II"/>
</dbReference>
<evidence type="ECO:0000259" key="12">
    <source>
        <dbReference type="Pfam" id="PF02878"/>
    </source>
</evidence>
<dbReference type="PANTHER" id="PTHR42946">
    <property type="entry name" value="PHOSPHOHEXOSE MUTASE"/>
    <property type="match status" value="1"/>
</dbReference>
<feature type="binding site" description="via phosphate group" evidence="8">
    <location>
        <position position="110"/>
    </location>
    <ligand>
        <name>Mg(2+)</name>
        <dbReference type="ChEBI" id="CHEBI:18420"/>
    </ligand>
</feature>
<dbReference type="SUPFAM" id="SSF53738">
    <property type="entry name" value="Phosphoglucomutase, first 3 domains"/>
    <property type="match status" value="3"/>
</dbReference>
<dbReference type="Gene3D" id="3.30.310.50">
    <property type="entry name" value="Alpha-D-phosphohexomutase, C-terminal domain"/>
    <property type="match status" value="1"/>
</dbReference>
<dbReference type="GO" id="GO:0004615">
    <property type="term" value="F:phosphomannomutase activity"/>
    <property type="evidence" value="ECO:0007669"/>
    <property type="project" value="TreeGrafter"/>
</dbReference>
<dbReference type="Proteomes" id="UP000315995">
    <property type="component" value="Chromosome"/>
</dbReference>
<evidence type="ECO:0000256" key="10">
    <source>
        <dbReference type="RuleBase" id="RU004327"/>
    </source>
</evidence>
<keyword evidence="2 8" id="KW-0597">Phosphoprotein</keyword>
<reference evidence="15 16" key="1">
    <citation type="submission" date="2019-06" db="EMBL/GenBank/DDBJ databases">
        <title>Persicimonas caeni gen. nov., sp. nov., a predatory bacterium isolated from solar saltern.</title>
        <authorList>
            <person name="Wang S."/>
        </authorList>
    </citation>
    <scope>NUCLEOTIDE SEQUENCE [LARGE SCALE GENOMIC DNA]</scope>
    <source>
        <strain evidence="15 16">YN101</strain>
    </source>
</reference>
<feature type="binding site" evidence="8">
    <location>
        <position position="250"/>
    </location>
    <ligand>
        <name>Mg(2+)</name>
        <dbReference type="ChEBI" id="CHEBI:18420"/>
    </ligand>
</feature>
<dbReference type="InterPro" id="IPR036900">
    <property type="entry name" value="A-D-PHexomutase_C_sf"/>
</dbReference>
<dbReference type="Pfam" id="PF02878">
    <property type="entry name" value="PGM_PMM_I"/>
    <property type="match status" value="1"/>
</dbReference>